<evidence type="ECO:0000313" key="3">
    <source>
        <dbReference type="Proteomes" id="UP000584824"/>
    </source>
</evidence>
<dbReference type="AlphaFoldDB" id="A0A7W6K3S1"/>
<comment type="caution">
    <text evidence="2">The sequence shown here is derived from an EMBL/GenBank/DDBJ whole genome shotgun (WGS) entry which is preliminary data.</text>
</comment>
<keyword evidence="3" id="KW-1185">Reference proteome</keyword>
<keyword evidence="1" id="KW-0812">Transmembrane</keyword>
<dbReference type="GO" id="GO:0005886">
    <property type="term" value="C:plasma membrane"/>
    <property type="evidence" value="ECO:0007669"/>
    <property type="project" value="TreeGrafter"/>
</dbReference>
<sequence length="102" mass="11109">MQPAYEKIARDPRFAELVSKRNRFALALSFIVLGVFSTFVFVAVAGHGVFAAPLAEGSPWTWGIIGGWIIQIFAFLITGVYTARANGEFDSLIKSIVAEATK</sequence>
<evidence type="ECO:0000256" key="1">
    <source>
        <dbReference type="SAM" id="Phobius"/>
    </source>
</evidence>
<feature type="transmembrane region" description="Helical" evidence="1">
    <location>
        <begin position="24"/>
        <end position="50"/>
    </location>
</feature>
<proteinExistence type="predicted"/>
<name>A0A7W6K3S1_9HYPH</name>
<dbReference type="PANTHER" id="PTHR38598">
    <property type="entry name" value="INNER MEMBRANE PROTEIN YJCH"/>
    <property type="match status" value="1"/>
</dbReference>
<organism evidence="2 3">
    <name type="scientific">Allorhizobium borbori</name>
    <dbReference type="NCBI Taxonomy" id="485907"/>
    <lineage>
        <taxon>Bacteria</taxon>
        <taxon>Pseudomonadati</taxon>
        <taxon>Pseudomonadota</taxon>
        <taxon>Alphaproteobacteria</taxon>
        <taxon>Hyphomicrobiales</taxon>
        <taxon>Rhizobiaceae</taxon>
        <taxon>Rhizobium/Agrobacterium group</taxon>
        <taxon>Allorhizobium</taxon>
    </lineage>
</organism>
<accession>A0A7W6K3S1</accession>
<gene>
    <name evidence="2" type="ORF">GGQ66_003260</name>
</gene>
<reference evidence="2 3" key="1">
    <citation type="submission" date="2020-08" db="EMBL/GenBank/DDBJ databases">
        <title>Genomic Encyclopedia of Type Strains, Phase IV (KMG-IV): sequencing the most valuable type-strain genomes for metagenomic binning, comparative biology and taxonomic classification.</title>
        <authorList>
            <person name="Goeker M."/>
        </authorList>
    </citation>
    <scope>NUCLEOTIDE SEQUENCE [LARGE SCALE GENOMIC DNA]</scope>
    <source>
        <strain evidence="2 3">DSM 26385</strain>
    </source>
</reference>
<feature type="transmembrane region" description="Helical" evidence="1">
    <location>
        <begin position="62"/>
        <end position="83"/>
    </location>
</feature>
<dbReference type="Pfam" id="PF04341">
    <property type="entry name" value="DUF485"/>
    <property type="match status" value="1"/>
</dbReference>
<evidence type="ECO:0000313" key="2">
    <source>
        <dbReference type="EMBL" id="MBB4104681.1"/>
    </source>
</evidence>
<dbReference type="PANTHER" id="PTHR38598:SF1">
    <property type="entry name" value="INNER MEMBRANE PROTEIN YJCH"/>
    <property type="match status" value="1"/>
</dbReference>
<dbReference type="EMBL" id="JACIDU010000014">
    <property type="protein sequence ID" value="MBB4104681.1"/>
    <property type="molecule type" value="Genomic_DNA"/>
</dbReference>
<dbReference type="Proteomes" id="UP000584824">
    <property type="component" value="Unassembled WGS sequence"/>
</dbReference>
<keyword evidence="1" id="KW-0472">Membrane</keyword>
<dbReference type="InterPro" id="IPR007436">
    <property type="entry name" value="DUF485"/>
</dbReference>
<dbReference type="RefSeq" id="WP_237358956.1">
    <property type="nucleotide sequence ID" value="NZ_JACIDU010000014.1"/>
</dbReference>
<protein>
    <submittedName>
        <fullName evidence="2">Uncharacterized membrane protein (DUF485 family)</fullName>
    </submittedName>
</protein>
<keyword evidence="1" id="KW-1133">Transmembrane helix</keyword>
<dbReference type="InterPro" id="IPR052959">
    <property type="entry name" value="Inner_membrane_assoc"/>
</dbReference>